<dbReference type="AlphaFoldDB" id="D3DFU7"/>
<evidence type="ECO:0000256" key="3">
    <source>
        <dbReference type="ARBA" id="ARBA00011245"/>
    </source>
</evidence>
<dbReference type="PANTHER" id="PTHR35869:SF1">
    <property type="entry name" value="OUTER-MEMBRANE LIPOPROTEIN CARRIER PROTEIN"/>
    <property type="match status" value="1"/>
</dbReference>
<dbReference type="GO" id="GO:0042953">
    <property type="term" value="P:lipoprotein transport"/>
    <property type="evidence" value="ECO:0007669"/>
    <property type="project" value="InterPro"/>
</dbReference>
<dbReference type="RefSeq" id="WP_012962882.1">
    <property type="nucleotide sequence ID" value="NC_013799.1"/>
</dbReference>
<keyword evidence="8" id="KW-0653">Protein transport</keyword>
<reference evidence="10 11" key="1">
    <citation type="journal article" date="2010" name="J. Bacteriol.">
        <title>Complete genome sequence of the thermophilic, obligately chemolithoautotrophic hydrogen-oxidizing bacterium Hydrogenobacter thermophilus TK-6.</title>
        <authorList>
            <person name="Arai H."/>
            <person name="Kanbe H."/>
            <person name="Ishii M."/>
            <person name="Igarashi Y."/>
        </authorList>
    </citation>
    <scope>NUCLEOTIDE SEQUENCE [LARGE SCALE GENOMIC DNA]</scope>
    <source>
        <strain evidence="11">DSM 6534 / IAM 12695 / TK-6 [Tokyo]</strain>
    </source>
</reference>
<dbReference type="GO" id="GO:0042597">
    <property type="term" value="C:periplasmic space"/>
    <property type="evidence" value="ECO:0007669"/>
    <property type="project" value="UniProtKB-SubCell"/>
</dbReference>
<evidence type="ECO:0000256" key="8">
    <source>
        <dbReference type="ARBA" id="ARBA00022927"/>
    </source>
</evidence>
<dbReference type="InterPro" id="IPR029046">
    <property type="entry name" value="LolA/LolB/LppX"/>
</dbReference>
<evidence type="ECO:0000313" key="11">
    <source>
        <dbReference type="Proteomes" id="UP000002574"/>
    </source>
</evidence>
<protein>
    <recommendedName>
        <fullName evidence="4">Outer-membrane lipoprotein carrier protein</fullName>
    </recommendedName>
</protein>
<evidence type="ECO:0000256" key="2">
    <source>
        <dbReference type="ARBA" id="ARBA00007615"/>
    </source>
</evidence>
<keyword evidence="6" id="KW-0732">Signal</keyword>
<evidence type="ECO:0000256" key="4">
    <source>
        <dbReference type="ARBA" id="ARBA00014035"/>
    </source>
</evidence>
<keyword evidence="7" id="KW-0574">Periplasm</keyword>
<evidence type="ECO:0000256" key="5">
    <source>
        <dbReference type="ARBA" id="ARBA00022448"/>
    </source>
</evidence>
<dbReference type="STRING" id="608538.HTH_0232"/>
<accession>D3DFU7</accession>
<dbReference type="Pfam" id="PF03548">
    <property type="entry name" value="LolA"/>
    <property type="match status" value="1"/>
</dbReference>
<organism evidence="10 11">
    <name type="scientific">Hydrogenobacter thermophilus (strain DSM 6534 / IAM 12695 / TK-6)</name>
    <dbReference type="NCBI Taxonomy" id="608538"/>
    <lineage>
        <taxon>Bacteria</taxon>
        <taxon>Pseudomonadati</taxon>
        <taxon>Aquificota</taxon>
        <taxon>Aquificia</taxon>
        <taxon>Aquificales</taxon>
        <taxon>Aquificaceae</taxon>
        <taxon>Hydrogenobacter</taxon>
    </lineage>
</organism>
<keyword evidence="9" id="KW-0143">Chaperone</keyword>
<dbReference type="Gene3D" id="2.50.20.10">
    <property type="entry name" value="Lipoprotein localisation LolA/LolB/LppX"/>
    <property type="match status" value="1"/>
</dbReference>
<sequence>MRYLLLVLIPIISWGQAFSMLEKKLSEIKTLKVAFVQKVSYSWYPKADVSKGFFYAQKGGKFRIEYEQPERMLIVSDGREILLYYPKEKSAIIDKVENNRSAVVEALFLLSKPISEVFDQVGEIKRDNNTTLVLKPKVIDDNFYRVYVELDEELNIRSIRVEDKDGTTTTVEFLSLSKNFSPSEELFRIRLPSGVKVQRL</sequence>
<evidence type="ECO:0000256" key="6">
    <source>
        <dbReference type="ARBA" id="ARBA00022729"/>
    </source>
</evidence>
<dbReference type="SUPFAM" id="SSF89392">
    <property type="entry name" value="Prokaryotic lipoproteins and lipoprotein localization factors"/>
    <property type="match status" value="1"/>
</dbReference>
<gene>
    <name evidence="10" type="ordered locus">HTH_0232</name>
</gene>
<dbReference type="InterPro" id="IPR018323">
    <property type="entry name" value="OM_lipoprot_carrier_LolA_Pbac"/>
</dbReference>
<proteinExistence type="inferred from homology"/>
<comment type="subunit">
    <text evidence="3">Monomer.</text>
</comment>
<dbReference type="PANTHER" id="PTHR35869">
    <property type="entry name" value="OUTER-MEMBRANE LIPOPROTEIN CARRIER PROTEIN"/>
    <property type="match status" value="1"/>
</dbReference>
<evidence type="ECO:0000313" key="10">
    <source>
        <dbReference type="EMBL" id="BAI68699.1"/>
    </source>
</evidence>
<dbReference type="CDD" id="cd16325">
    <property type="entry name" value="LolA"/>
    <property type="match status" value="1"/>
</dbReference>
<dbReference type="EMBL" id="AP011112">
    <property type="protein sequence ID" value="BAI68699.1"/>
    <property type="molecule type" value="Genomic_DNA"/>
</dbReference>
<comment type="similarity">
    <text evidence="2">Belongs to the LolA family.</text>
</comment>
<evidence type="ECO:0000256" key="7">
    <source>
        <dbReference type="ARBA" id="ARBA00022764"/>
    </source>
</evidence>
<dbReference type="OrthoDB" id="13937at2"/>
<dbReference type="Proteomes" id="UP000002574">
    <property type="component" value="Chromosome"/>
</dbReference>
<evidence type="ECO:0000256" key="1">
    <source>
        <dbReference type="ARBA" id="ARBA00004418"/>
    </source>
</evidence>
<dbReference type="KEGG" id="hth:HTH_0232"/>
<keyword evidence="11" id="KW-1185">Reference proteome</keyword>
<name>D3DFU7_HYDTT</name>
<comment type="subcellular location">
    <subcellularLocation>
        <location evidence="1">Periplasm</location>
    </subcellularLocation>
</comment>
<dbReference type="InterPro" id="IPR004564">
    <property type="entry name" value="OM_lipoprot_carrier_LolA-like"/>
</dbReference>
<evidence type="ECO:0000256" key="9">
    <source>
        <dbReference type="ARBA" id="ARBA00023186"/>
    </source>
</evidence>
<dbReference type="eggNOG" id="COG2834">
    <property type="taxonomic scope" value="Bacteria"/>
</dbReference>
<keyword evidence="5" id="KW-0813">Transport</keyword>
<dbReference type="NCBIfam" id="TIGR00547">
    <property type="entry name" value="lolA"/>
    <property type="match status" value="1"/>
</dbReference>
<keyword evidence="10" id="KW-0449">Lipoprotein</keyword>
<dbReference type="KEGG" id="hte:Hydth_0231"/>